<keyword evidence="1" id="KW-0812">Transmembrane</keyword>
<reference evidence="2" key="1">
    <citation type="submission" date="2020-12" db="EMBL/GenBank/DDBJ databases">
        <title>Leucobacter sp. CAS1, isolated from Chromium sludge.</title>
        <authorList>
            <person name="Xu Z."/>
        </authorList>
    </citation>
    <scope>NUCLEOTIDE SEQUENCE</scope>
    <source>
        <strain evidence="2">CSA1</strain>
    </source>
</reference>
<feature type="transmembrane region" description="Helical" evidence="1">
    <location>
        <begin position="20"/>
        <end position="43"/>
    </location>
</feature>
<gene>
    <name evidence="2" type="ORF">JD276_10000</name>
</gene>
<dbReference type="Proteomes" id="UP000608530">
    <property type="component" value="Unassembled WGS sequence"/>
</dbReference>
<accession>A0A934Q9R0</accession>
<evidence type="ECO:0000313" key="2">
    <source>
        <dbReference type="EMBL" id="MBK0419367.1"/>
    </source>
</evidence>
<organism evidence="2 3">
    <name type="scientific">Leucobacter chromiisoli</name>
    <dbReference type="NCBI Taxonomy" id="2796471"/>
    <lineage>
        <taxon>Bacteria</taxon>
        <taxon>Bacillati</taxon>
        <taxon>Actinomycetota</taxon>
        <taxon>Actinomycetes</taxon>
        <taxon>Micrococcales</taxon>
        <taxon>Microbacteriaceae</taxon>
        <taxon>Leucobacter</taxon>
    </lineage>
</organism>
<dbReference type="EMBL" id="JAEHOH010000012">
    <property type="protein sequence ID" value="MBK0419367.1"/>
    <property type="molecule type" value="Genomic_DNA"/>
</dbReference>
<keyword evidence="3" id="KW-1185">Reference proteome</keyword>
<keyword evidence="1" id="KW-1133">Transmembrane helix</keyword>
<sequence length="80" mass="8274">MAKQQTQELFEESSQGAVSAVTAIFFILSFVLMVGGCVLMSYGVDATIGASAEQLRFAGGLAAVVIGFVLPFTLLPATGK</sequence>
<comment type="caution">
    <text evidence="2">The sequence shown here is derived from an EMBL/GenBank/DDBJ whole genome shotgun (WGS) entry which is preliminary data.</text>
</comment>
<evidence type="ECO:0000313" key="3">
    <source>
        <dbReference type="Proteomes" id="UP000608530"/>
    </source>
</evidence>
<feature type="transmembrane region" description="Helical" evidence="1">
    <location>
        <begin position="55"/>
        <end position="75"/>
    </location>
</feature>
<name>A0A934Q9R0_9MICO</name>
<dbReference type="RefSeq" id="WP_200115500.1">
    <property type="nucleotide sequence ID" value="NZ_JAEHOH010000012.1"/>
</dbReference>
<protein>
    <submittedName>
        <fullName evidence="2">Uncharacterized protein</fullName>
    </submittedName>
</protein>
<evidence type="ECO:0000256" key="1">
    <source>
        <dbReference type="SAM" id="Phobius"/>
    </source>
</evidence>
<keyword evidence="1" id="KW-0472">Membrane</keyword>
<proteinExistence type="predicted"/>
<dbReference type="AlphaFoldDB" id="A0A934Q9R0"/>